<keyword evidence="1" id="KW-1133">Transmembrane helix</keyword>
<evidence type="ECO:0000313" key="2">
    <source>
        <dbReference type="EMBL" id="JAW15907.1"/>
    </source>
</evidence>
<sequence>MMSEAGLPGIHILVANVFMVLWCCKSAIGRVNHLLPFLPWKYYLQRTQVTSRRTVIKSISSLEIIMTISTSRTG</sequence>
<feature type="transmembrane region" description="Helical" evidence="1">
    <location>
        <begin position="6"/>
        <end position="24"/>
    </location>
</feature>
<keyword evidence="1" id="KW-0472">Membrane</keyword>
<dbReference type="EMBL" id="GFTR01000519">
    <property type="protein sequence ID" value="JAW15907.1"/>
    <property type="molecule type" value="Transcribed_RNA"/>
</dbReference>
<dbReference type="AlphaFoldDB" id="A0A224XTN4"/>
<organism evidence="2">
    <name type="scientific">Panstrongylus lignarius</name>
    <dbReference type="NCBI Taxonomy" id="156445"/>
    <lineage>
        <taxon>Eukaryota</taxon>
        <taxon>Metazoa</taxon>
        <taxon>Ecdysozoa</taxon>
        <taxon>Arthropoda</taxon>
        <taxon>Hexapoda</taxon>
        <taxon>Insecta</taxon>
        <taxon>Pterygota</taxon>
        <taxon>Neoptera</taxon>
        <taxon>Paraneoptera</taxon>
        <taxon>Hemiptera</taxon>
        <taxon>Heteroptera</taxon>
        <taxon>Panheteroptera</taxon>
        <taxon>Cimicomorpha</taxon>
        <taxon>Reduviidae</taxon>
        <taxon>Triatominae</taxon>
        <taxon>Panstrongylus</taxon>
    </lineage>
</organism>
<proteinExistence type="predicted"/>
<reference evidence="2" key="1">
    <citation type="journal article" date="2018" name="PLoS Negl. Trop. Dis.">
        <title>An insight into the salivary gland and fat body transcriptome of Panstrongylus lignarius (Hemiptera: Heteroptera), the main vector of Chagas disease in Peru.</title>
        <authorList>
            <person name="Nevoa J.C."/>
            <person name="Mendes M.T."/>
            <person name="da Silva M.V."/>
            <person name="Soares S.C."/>
            <person name="Oliveira C.J.F."/>
            <person name="Ribeiro J.M.C."/>
        </authorList>
    </citation>
    <scope>NUCLEOTIDE SEQUENCE</scope>
</reference>
<protein>
    <submittedName>
        <fullName evidence="2">Putative secreted protein</fullName>
    </submittedName>
</protein>
<keyword evidence="1" id="KW-0812">Transmembrane</keyword>
<name>A0A224XTN4_9HEMI</name>
<accession>A0A224XTN4</accession>
<evidence type="ECO:0000256" key="1">
    <source>
        <dbReference type="SAM" id="Phobius"/>
    </source>
</evidence>